<dbReference type="Proteomes" id="UP000287352">
    <property type="component" value="Unassembled WGS sequence"/>
</dbReference>
<evidence type="ECO:0000256" key="8">
    <source>
        <dbReference type="ARBA" id="ARBA00022989"/>
    </source>
</evidence>
<keyword evidence="12" id="KW-1185">Reference proteome</keyword>
<dbReference type="InterPro" id="IPR007315">
    <property type="entry name" value="PIG-V/Gpi18"/>
</dbReference>
<evidence type="ECO:0000256" key="5">
    <source>
        <dbReference type="ARBA" id="ARBA00022679"/>
    </source>
</evidence>
<comment type="caution">
    <text evidence="11">The sequence shown here is derived from an EMBL/GenBank/DDBJ whole genome shotgun (WGS) entry which is preliminary data.</text>
</comment>
<feature type="transmembrane region" description="Helical" evidence="10">
    <location>
        <begin position="364"/>
        <end position="386"/>
    </location>
</feature>
<feature type="transmembrane region" description="Helical" evidence="10">
    <location>
        <begin position="340"/>
        <end position="357"/>
    </location>
</feature>
<dbReference type="UniPathway" id="UPA00196"/>
<proteinExistence type="predicted"/>
<dbReference type="AlphaFoldDB" id="A0A401ZWP7"/>
<evidence type="ECO:0000256" key="3">
    <source>
        <dbReference type="ARBA" id="ARBA00022502"/>
    </source>
</evidence>
<dbReference type="GO" id="GO:0016020">
    <property type="term" value="C:membrane"/>
    <property type="evidence" value="ECO:0007669"/>
    <property type="project" value="GOC"/>
</dbReference>
<gene>
    <name evidence="11" type="ORF">KTT_11520</name>
</gene>
<keyword evidence="4" id="KW-0328">Glycosyltransferase</keyword>
<evidence type="ECO:0000256" key="6">
    <source>
        <dbReference type="ARBA" id="ARBA00022692"/>
    </source>
</evidence>
<dbReference type="GO" id="GO:0000009">
    <property type="term" value="F:alpha-1,6-mannosyltransferase activity"/>
    <property type="evidence" value="ECO:0007669"/>
    <property type="project" value="InterPro"/>
</dbReference>
<keyword evidence="9 10" id="KW-0472">Membrane</keyword>
<evidence type="ECO:0000256" key="2">
    <source>
        <dbReference type="ARBA" id="ARBA00004687"/>
    </source>
</evidence>
<feature type="transmembrane region" description="Helical" evidence="10">
    <location>
        <begin position="312"/>
        <end position="328"/>
    </location>
</feature>
<dbReference type="EMBL" id="BIFR01000001">
    <property type="protein sequence ID" value="GCE11293.1"/>
    <property type="molecule type" value="Genomic_DNA"/>
</dbReference>
<keyword evidence="3" id="KW-0337">GPI-anchor biosynthesis</keyword>
<evidence type="ECO:0000256" key="1">
    <source>
        <dbReference type="ARBA" id="ARBA00004477"/>
    </source>
</evidence>
<evidence type="ECO:0000256" key="4">
    <source>
        <dbReference type="ARBA" id="ARBA00022676"/>
    </source>
</evidence>
<keyword evidence="5" id="KW-0808">Transferase</keyword>
<reference evidence="12" key="1">
    <citation type="submission" date="2018-12" db="EMBL/GenBank/DDBJ databases">
        <title>Tengunoibacter tsumagoiensis gen. nov., sp. nov., Dictyobacter kobayashii sp. nov., D. alpinus sp. nov., and D. joshuensis sp. nov. and description of Dictyobacteraceae fam. nov. within the order Ktedonobacterales isolated from Tengu-no-mugimeshi.</title>
        <authorList>
            <person name="Wang C.M."/>
            <person name="Zheng Y."/>
            <person name="Sakai Y."/>
            <person name="Toyoda A."/>
            <person name="Minakuchi Y."/>
            <person name="Abe K."/>
            <person name="Yokota A."/>
            <person name="Yabe S."/>
        </authorList>
    </citation>
    <scope>NUCLEOTIDE SEQUENCE [LARGE SCALE GENOMIC DNA]</scope>
    <source>
        <strain evidence="12">Uno3</strain>
    </source>
</reference>
<feature type="transmembrane region" description="Helical" evidence="10">
    <location>
        <begin position="76"/>
        <end position="93"/>
    </location>
</feature>
<feature type="transmembrane region" description="Helical" evidence="10">
    <location>
        <begin position="286"/>
        <end position="305"/>
    </location>
</feature>
<dbReference type="PANTHER" id="PTHR12468">
    <property type="entry name" value="GPI MANNOSYLTRANSFERASE 2"/>
    <property type="match status" value="1"/>
</dbReference>
<evidence type="ECO:0000256" key="7">
    <source>
        <dbReference type="ARBA" id="ARBA00022824"/>
    </source>
</evidence>
<evidence type="ECO:0000313" key="11">
    <source>
        <dbReference type="EMBL" id="GCE11293.1"/>
    </source>
</evidence>
<name>A0A401ZWP7_9CHLR</name>
<dbReference type="PANTHER" id="PTHR12468:SF2">
    <property type="entry name" value="GPI MANNOSYLTRANSFERASE 2"/>
    <property type="match status" value="1"/>
</dbReference>
<accession>A0A401ZWP7</accession>
<feature type="transmembrane region" description="Helical" evidence="10">
    <location>
        <begin position="176"/>
        <end position="201"/>
    </location>
</feature>
<feature type="transmembrane region" description="Helical" evidence="10">
    <location>
        <begin position="100"/>
        <end position="119"/>
    </location>
</feature>
<dbReference type="GO" id="GO:0004376">
    <property type="term" value="F:GPI mannosyltransferase activity"/>
    <property type="evidence" value="ECO:0007669"/>
    <property type="project" value="InterPro"/>
</dbReference>
<keyword evidence="6 10" id="KW-0812">Transmembrane</keyword>
<sequence length="387" mass="44557">MQRNAWREAAWVFGLSRLALLLITFAGISNFPPLGQAAPRHCTPDLTPCLQAWWRWDVVHYVDIASKGYIHLYDTAFFPFWPLLMHVVGALFGGSPTADYAAGLLLANLWYYLALVFFYELVSTEFEPAVAKIALFYLSFSPFSLYFFAGYTESLFLFLSLLIFWLLRRGRPLDWWLAGLCGFVATLTRSTGIALAVPFLVLAGQRFWLEQPDRRIRWRELVNALLPICLLGLALLTYMAYLWQTRGDPFLFSKQEEIGWQRHLTFPWTGIVSAVLIIFTSPGGAFNVQDIIFTIIPLIVLCVGWKRLPWHYSLFALTMILFFLSHPAANKLPLASAPRYMQAVFPITIIFALWARRYPRFDRLYLAICLPFFVINTILFISYVWIA</sequence>
<evidence type="ECO:0000256" key="10">
    <source>
        <dbReference type="SAM" id="Phobius"/>
    </source>
</evidence>
<keyword evidence="8 10" id="KW-1133">Transmembrane helix</keyword>
<keyword evidence="7" id="KW-0256">Endoplasmic reticulum</keyword>
<dbReference type="Pfam" id="PF04188">
    <property type="entry name" value="Mannosyl_trans2"/>
    <property type="match status" value="1"/>
</dbReference>
<organism evidence="11 12">
    <name type="scientific">Tengunoibacter tsumagoiensis</name>
    <dbReference type="NCBI Taxonomy" id="2014871"/>
    <lineage>
        <taxon>Bacteria</taxon>
        <taxon>Bacillati</taxon>
        <taxon>Chloroflexota</taxon>
        <taxon>Ktedonobacteria</taxon>
        <taxon>Ktedonobacterales</taxon>
        <taxon>Dictyobacteraceae</taxon>
        <taxon>Tengunoibacter</taxon>
    </lineage>
</organism>
<dbReference type="RefSeq" id="WP_161975296.1">
    <property type="nucleotide sequence ID" value="NZ_BIFR01000001.1"/>
</dbReference>
<evidence type="ECO:0000256" key="9">
    <source>
        <dbReference type="ARBA" id="ARBA00023136"/>
    </source>
</evidence>
<evidence type="ECO:0008006" key="13">
    <source>
        <dbReference type="Google" id="ProtNLM"/>
    </source>
</evidence>
<comment type="subcellular location">
    <subcellularLocation>
        <location evidence="1">Endoplasmic reticulum membrane</location>
        <topology evidence="1">Multi-pass membrane protein</topology>
    </subcellularLocation>
</comment>
<dbReference type="GO" id="GO:0006506">
    <property type="term" value="P:GPI anchor biosynthetic process"/>
    <property type="evidence" value="ECO:0007669"/>
    <property type="project" value="UniProtKB-UniPathway"/>
</dbReference>
<evidence type="ECO:0000313" key="12">
    <source>
        <dbReference type="Proteomes" id="UP000287352"/>
    </source>
</evidence>
<feature type="transmembrane region" description="Helical" evidence="10">
    <location>
        <begin position="145"/>
        <end position="167"/>
    </location>
</feature>
<comment type="pathway">
    <text evidence="2">Glycolipid biosynthesis; glycosylphosphatidylinositol-anchor biosynthesis.</text>
</comment>
<feature type="transmembrane region" description="Helical" evidence="10">
    <location>
        <begin position="221"/>
        <end position="243"/>
    </location>
</feature>
<dbReference type="GO" id="GO:0031501">
    <property type="term" value="C:mannosyltransferase complex"/>
    <property type="evidence" value="ECO:0007669"/>
    <property type="project" value="TreeGrafter"/>
</dbReference>
<protein>
    <recommendedName>
        <fullName evidence="13">Glycosyltransferase RgtA/B/C/D-like domain-containing protein</fullName>
    </recommendedName>
</protein>
<feature type="transmembrane region" description="Helical" evidence="10">
    <location>
        <begin position="264"/>
        <end position="280"/>
    </location>
</feature>